<gene>
    <name evidence="1" type="ORF">C5167_048773</name>
</gene>
<proteinExistence type="predicted"/>
<evidence type="ECO:0000313" key="1">
    <source>
        <dbReference type="EMBL" id="RZC73294.1"/>
    </source>
</evidence>
<keyword evidence="2" id="KW-1185">Reference proteome</keyword>
<organism evidence="1 2">
    <name type="scientific">Papaver somniferum</name>
    <name type="common">Opium poppy</name>
    <dbReference type="NCBI Taxonomy" id="3469"/>
    <lineage>
        <taxon>Eukaryota</taxon>
        <taxon>Viridiplantae</taxon>
        <taxon>Streptophyta</taxon>
        <taxon>Embryophyta</taxon>
        <taxon>Tracheophyta</taxon>
        <taxon>Spermatophyta</taxon>
        <taxon>Magnoliopsida</taxon>
        <taxon>Ranunculales</taxon>
        <taxon>Papaveraceae</taxon>
        <taxon>Papaveroideae</taxon>
        <taxon>Papaver</taxon>
    </lineage>
</organism>
<dbReference type="AlphaFoldDB" id="A0A4Y7KIX1"/>
<sequence>MGQTKIMSRTQKRVPIISIIKEYECDSVPYQFQNVKMLALTLSSMHIYNIHLSFLCAGRSWRIIGRFLKYGNEYHCRLYGNCALNTELIRRQLLKMRMSLKITDKRTCLMIIAKRTQLCRETFTITLYSPIKLGSA</sequence>
<reference evidence="1 2" key="1">
    <citation type="journal article" date="2018" name="Science">
        <title>The opium poppy genome and morphinan production.</title>
        <authorList>
            <person name="Guo L."/>
            <person name="Winzer T."/>
            <person name="Yang X."/>
            <person name="Li Y."/>
            <person name="Ning Z."/>
            <person name="He Z."/>
            <person name="Teodor R."/>
            <person name="Lu Y."/>
            <person name="Bowser T.A."/>
            <person name="Graham I.A."/>
            <person name="Ye K."/>
        </authorList>
    </citation>
    <scope>NUCLEOTIDE SEQUENCE [LARGE SCALE GENOMIC DNA]</scope>
    <source>
        <strain evidence="2">cv. HN1</strain>
        <tissue evidence="1">Leaves</tissue>
    </source>
</reference>
<protein>
    <submittedName>
        <fullName evidence="1">Uncharacterized protein</fullName>
    </submittedName>
</protein>
<dbReference type="EMBL" id="CM010722">
    <property type="protein sequence ID" value="RZC73294.1"/>
    <property type="molecule type" value="Genomic_DNA"/>
</dbReference>
<evidence type="ECO:0000313" key="2">
    <source>
        <dbReference type="Proteomes" id="UP000316621"/>
    </source>
</evidence>
<dbReference type="Proteomes" id="UP000316621">
    <property type="component" value="Chromosome 8"/>
</dbReference>
<dbReference type="Gramene" id="RZC73294">
    <property type="protein sequence ID" value="RZC73294"/>
    <property type="gene ID" value="C5167_048773"/>
</dbReference>
<name>A0A4Y7KIX1_PAPSO</name>
<accession>A0A4Y7KIX1</accession>